<reference evidence="4" key="2">
    <citation type="submission" date="2025-08" db="UniProtKB">
        <authorList>
            <consortium name="Ensembl"/>
        </authorList>
    </citation>
    <scope>IDENTIFICATION</scope>
    <source>
        <strain evidence="4">broiler</strain>
    </source>
</reference>
<dbReference type="PROSITE" id="PS50188">
    <property type="entry name" value="B302_SPRY"/>
    <property type="match status" value="1"/>
</dbReference>
<dbReference type="SMART" id="SM00449">
    <property type="entry name" value="SPRY"/>
    <property type="match status" value="1"/>
</dbReference>
<dbReference type="InterPro" id="IPR006574">
    <property type="entry name" value="PRY"/>
</dbReference>
<feature type="region of interest" description="Disordered" evidence="2">
    <location>
        <begin position="95"/>
        <end position="115"/>
    </location>
</feature>
<dbReference type="Proteomes" id="UP000000539">
    <property type="component" value="Chromosome 16"/>
</dbReference>
<dbReference type="Pfam" id="PF13765">
    <property type="entry name" value="PRY"/>
    <property type="match status" value="1"/>
</dbReference>
<organism evidence="4 5">
    <name type="scientific">Gallus gallus</name>
    <name type="common">Chicken</name>
    <dbReference type="NCBI Taxonomy" id="9031"/>
    <lineage>
        <taxon>Eukaryota</taxon>
        <taxon>Metazoa</taxon>
        <taxon>Chordata</taxon>
        <taxon>Craniata</taxon>
        <taxon>Vertebrata</taxon>
        <taxon>Euteleostomi</taxon>
        <taxon>Archelosauria</taxon>
        <taxon>Archosauria</taxon>
        <taxon>Dinosauria</taxon>
        <taxon>Saurischia</taxon>
        <taxon>Theropoda</taxon>
        <taxon>Coelurosauria</taxon>
        <taxon>Aves</taxon>
        <taxon>Neognathae</taxon>
        <taxon>Galloanserae</taxon>
        <taxon>Galliformes</taxon>
        <taxon>Phasianidae</taxon>
        <taxon>Phasianinae</taxon>
        <taxon>Gallus</taxon>
    </lineage>
</organism>
<dbReference type="InterPro" id="IPR003879">
    <property type="entry name" value="Butyrophylin_SPRY"/>
</dbReference>
<evidence type="ECO:0000256" key="2">
    <source>
        <dbReference type="SAM" id="MobiDB-lite"/>
    </source>
</evidence>
<dbReference type="SUPFAM" id="SSF49899">
    <property type="entry name" value="Concanavalin A-like lectins/glucanases"/>
    <property type="match status" value="1"/>
</dbReference>
<reference evidence="4" key="3">
    <citation type="submission" date="2025-09" db="UniProtKB">
        <authorList>
            <consortium name="Ensembl"/>
        </authorList>
    </citation>
    <scope>IDENTIFICATION</scope>
    <source>
        <strain evidence="4">broiler</strain>
    </source>
</reference>
<dbReference type="CDD" id="cd12888">
    <property type="entry name" value="SPRY_PRY_TRIM7_like"/>
    <property type="match status" value="1"/>
</dbReference>
<dbReference type="GO" id="GO:0061630">
    <property type="term" value="F:ubiquitin protein ligase activity"/>
    <property type="evidence" value="ECO:0000318"/>
    <property type="project" value="GO_Central"/>
</dbReference>
<feature type="compositionally biased region" description="Basic and acidic residues" evidence="2">
    <location>
        <begin position="7"/>
        <end position="21"/>
    </location>
</feature>
<feature type="coiled-coil region" evidence="1">
    <location>
        <begin position="116"/>
        <end position="150"/>
    </location>
</feature>
<dbReference type="GlyGen" id="A0A8V0XIF4">
    <property type="glycosylation" value="1 site"/>
</dbReference>
<dbReference type="GO" id="GO:0005737">
    <property type="term" value="C:cytoplasm"/>
    <property type="evidence" value="ECO:0000318"/>
    <property type="project" value="GO_Central"/>
</dbReference>
<sequence length="474" mass="53533">MASAASRAKEKGEGGSHHPIPEHQMGNGCSSSVGRGGGTWQERGRLGDTEVISHRNHLRKGNFHTKLHLEHLAEKLKLLGLDGDRGEKEKLCSWRKRTFPSNGPRDDGGPTGAPIKESVQEDVEQIHSDLENLKKQKEELLELKRSGERRCQDLLTRTEAERQKILSEFRQLRRFLKEKEMVLVARLGELDRAVLRRQEEEEAKVEGDISLLGILICEMEEKLKQPTRGFLQVGFLRDVRSTLSRWERGRTRRMTENFADVERRLCVISQQHKILRETLGRFQDLFLSELEKEEGASVGEEGKAFVTLDPTTATAGLVLSRDRRGVRWMDMGHNVSPCPQRFDVSCCVLGCRGFTSGRHFWDVEVMGGATWALGVARSSVPRKGWLTFHPDYGIWAMGCCRNSFRAFTSPPSTLPISGDPNRIRVVLDYGGGQVAFYVASQKNPIFAFQNASFCGESIFPFFWVGRGSHLRLCP</sequence>
<dbReference type="FunFam" id="2.60.120.920:FF:000004">
    <property type="entry name" value="Butyrophilin subfamily 1 member A1"/>
    <property type="match status" value="1"/>
</dbReference>
<feature type="region of interest" description="Disordered" evidence="2">
    <location>
        <begin position="1"/>
        <end position="43"/>
    </location>
</feature>
<dbReference type="InterPro" id="IPR050143">
    <property type="entry name" value="TRIM/RBCC"/>
</dbReference>
<dbReference type="GO" id="GO:0045087">
    <property type="term" value="P:innate immune response"/>
    <property type="evidence" value="ECO:0000318"/>
    <property type="project" value="GO_Central"/>
</dbReference>
<evidence type="ECO:0000313" key="5">
    <source>
        <dbReference type="Proteomes" id="UP000000539"/>
    </source>
</evidence>
<dbReference type="InterPro" id="IPR003877">
    <property type="entry name" value="SPRY_dom"/>
</dbReference>
<evidence type="ECO:0000313" key="4">
    <source>
        <dbReference type="Ensembl" id="ENSGALP00010004083.1"/>
    </source>
</evidence>
<gene>
    <name evidence="4" type="primary">BBTN2</name>
</gene>
<keyword evidence="1" id="KW-0175">Coiled coil</keyword>
<dbReference type="InterPro" id="IPR013320">
    <property type="entry name" value="ConA-like_dom_sf"/>
</dbReference>
<keyword evidence="5" id="KW-1185">Reference proteome</keyword>
<dbReference type="SMART" id="SM00589">
    <property type="entry name" value="PRY"/>
    <property type="match status" value="1"/>
</dbReference>
<feature type="domain" description="B30.2/SPRY" evidence="3">
    <location>
        <begin position="285"/>
        <end position="474"/>
    </location>
</feature>
<accession>A0A8V0XIF4</accession>
<dbReference type="OrthoDB" id="9395240at2759"/>
<reference evidence="4" key="1">
    <citation type="submission" date="2020-11" db="EMBL/GenBank/DDBJ databases">
        <title>Gallus gallus (Chicken) genome, bGalGal1, GRCg7b, maternal haplotype autosomes + Z &amp; W.</title>
        <authorList>
            <person name="Warren W."/>
            <person name="Formenti G."/>
            <person name="Fedrigo O."/>
            <person name="Haase B."/>
            <person name="Mountcastle J."/>
            <person name="Balacco J."/>
            <person name="Tracey A."/>
            <person name="Schneider V."/>
            <person name="Okimoto R."/>
            <person name="Cheng H."/>
            <person name="Hawken R."/>
            <person name="Howe K."/>
            <person name="Jarvis E.D."/>
        </authorList>
    </citation>
    <scope>NUCLEOTIDE SEQUENCE [LARGE SCALE GENOMIC DNA]</scope>
    <source>
        <strain evidence="4">Broiler</strain>
    </source>
</reference>
<dbReference type="InterPro" id="IPR001870">
    <property type="entry name" value="B30.2/SPRY"/>
</dbReference>
<protein>
    <submittedName>
        <fullName evidence="4">Tripartite motif containing 10</fullName>
    </submittedName>
</protein>
<dbReference type="PANTHER" id="PTHR24103">
    <property type="entry name" value="E3 UBIQUITIN-PROTEIN LIGASE TRIM"/>
    <property type="match status" value="1"/>
</dbReference>
<dbReference type="Pfam" id="PF00622">
    <property type="entry name" value="SPRY"/>
    <property type="match status" value="1"/>
</dbReference>
<dbReference type="InterPro" id="IPR043136">
    <property type="entry name" value="B30.2/SPRY_sf"/>
</dbReference>
<dbReference type="Ensembl" id="ENSGALT00010006670.1">
    <property type="protein sequence ID" value="ENSGALP00010004083.1"/>
    <property type="gene ID" value="ENSGALG00010002881.1"/>
</dbReference>
<dbReference type="GeneTree" id="ENSGT01030000234669"/>
<dbReference type="PRINTS" id="PR01407">
    <property type="entry name" value="BUTYPHLNCDUF"/>
</dbReference>
<proteinExistence type="predicted"/>
<evidence type="ECO:0000256" key="1">
    <source>
        <dbReference type="SAM" id="Coils"/>
    </source>
</evidence>
<name>A0A8V0XIF4_CHICK</name>
<evidence type="ECO:0000259" key="3">
    <source>
        <dbReference type="PROSITE" id="PS50188"/>
    </source>
</evidence>
<dbReference type="AlphaFoldDB" id="A0A8V0XIF4"/>
<dbReference type="Gene3D" id="2.60.120.920">
    <property type="match status" value="1"/>
</dbReference>